<evidence type="ECO:0000256" key="2">
    <source>
        <dbReference type="RuleBase" id="RU003860"/>
    </source>
</evidence>
<accession>A0A132A476</accession>
<dbReference type="SUPFAM" id="SSF82657">
    <property type="entry name" value="BolA-like"/>
    <property type="match status" value="1"/>
</dbReference>
<dbReference type="Pfam" id="PF13920">
    <property type="entry name" value="zf-C3HC4_3"/>
    <property type="match status" value="1"/>
</dbReference>
<dbReference type="GO" id="GO:0005739">
    <property type="term" value="C:mitochondrion"/>
    <property type="evidence" value="ECO:0007669"/>
    <property type="project" value="TreeGrafter"/>
</dbReference>
<feature type="domain" description="RNF34/RFFL HeH" evidence="3">
    <location>
        <begin position="10"/>
        <end position="52"/>
    </location>
</feature>
<dbReference type="AlphaFoldDB" id="A0A132A476"/>
<dbReference type="VEuPathDB" id="VectorBase:SSCA007075"/>
<comment type="similarity">
    <text evidence="1 2">Belongs to the BolA/IbaG family.</text>
</comment>
<dbReference type="InterPro" id="IPR013083">
    <property type="entry name" value="Znf_RING/FYVE/PHD"/>
</dbReference>
<comment type="caution">
    <text evidence="4">The sequence shown here is derived from an EMBL/GenBank/DDBJ whole genome shotgun (WGS) entry which is preliminary data.</text>
</comment>
<organism evidence="4 5">
    <name type="scientific">Sarcoptes scabiei</name>
    <name type="common">Itch mite</name>
    <name type="synonym">Acarus scabiei</name>
    <dbReference type="NCBI Taxonomy" id="52283"/>
    <lineage>
        <taxon>Eukaryota</taxon>
        <taxon>Metazoa</taxon>
        <taxon>Ecdysozoa</taxon>
        <taxon>Arthropoda</taxon>
        <taxon>Chelicerata</taxon>
        <taxon>Arachnida</taxon>
        <taxon>Acari</taxon>
        <taxon>Acariformes</taxon>
        <taxon>Sarcoptiformes</taxon>
        <taxon>Astigmata</taxon>
        <taxon>Psoroptidia</taxon>
        <taxon>Sarcoptoidea</taxon>
        <taxon>Sarcoptidae</taxon>
        <taxon>Sarcoptinae</taxon>
        <taxon>Sarcoptes</taxon>
    </lineage>
</organism>
<reference evidence="4 5" key="1">
    <citation type="journal article" date="2015" name="Parasit. Vectors">
        <title>Draft genome of the scabies mite.</title>
        <authorList>
            <person name="Rider S.D.Jr."/>
            <person name="Morgan M.S."/>
            <person name="Arlian L.G."/>
        </authorList>
    </citation>
    <scope>NUCLEOTIDE SEQUENCE [LARGE SCALE GENOMIC DNA]</scope>
    <source>
        <strain evidence="4">Arlian Lab</strain>
    </source>
</reference>
<name>A0A132A476_SARSC</name>
<dbReference type="OrthoDB" id="3045089at2759"/>
<protein>
    <submittedName>
        <fullName evidence="4">Zinc finger domain-containing protein 12</fullName>
    </submittedName>
</protein>
<evidence type="ECO:0000313" key="5">
    <source>
        <dbReference type="Proteomes" id="UP000616769"/>
    </source>
</evidence>
<sequence>MNLQDIHDHNEIKNLTIKQLKLVLARNFVDFKGCVERDELESKVLMLYQDRKINETLKEENQCKICWEKVIDCVLLDCGHMITCTDCGKVLSEYFLKMKRIFSKSLLNYSYKLQCSTMKSSSVEQKIATKLKLALDASIGSDCNDSFFLQFNPIDFGFFQPVSLEIKNESFMHKSSTGSETHFRVLIVSENFNDLNSLERHRKIYSILREEMRSIHALAIEAYTNNQWKNRIDQKWNSRSPPCLGGSKS</sequence>
<dbReference type="Pfam" id="PF01722">
    <property type="entry name" value="BolA"/>
    <property type="match status" value="1"/>
</dbReference>
<dbReference type="InterPro" id="IPR002634">
    <property type="entry name" value="BolA"/>
</dbReference>
<gene>
    <name evidence="4" type="ORF">QR98_0042520</name>
</gene>
<dbReference type="EMBL" id="JXLN01010457">
    <property type="protein sequence ID" value="KPM05782.1"/>
    <property type="molecule type" value="Genomic_DNA"/>
</dbReference>
<evidence type="ECO:0000259" key="3">
    <source>
        <dbReference type="Pfam" id="PF22968"/>
    </source>
</evidence>
<proteinExistence type="inferred from homology"/>
<dbReference type="InterPro" id="IPR055111">
    <property type="entry name" value="RNF34_RFFL_HeH"/>
</dbReference>
<dbReference type="PANTHER" id="PTHR46229">
    <property type="entry name" value="BOLA TRANSCRIPTION REGULATOR"/>
    <property type="match status" value="1"/>
</dbReference>
<dbReference type="InterPro" id="IPR050961">
    <property type="entry name" value="BolA/IbaG_stress_morph_reg"/>
</dbReference>
<dbReference type="Gene3D" id="3.30.300.90">
    <property type="entry name" value="BolA-like"/>
    <property type="match status" value="1"/>
</dbReference>
<dbReference type="Gene3D" id="3.30.40.10">
    <property type="entry name" value="Zinc/RING finger domain, C3HC4 (zinc finger)"/>
    <property type="match status" value="1"/>
</dbReference>
<evidence type="ECO:0000256" key="1">
    <source>
        <dbReference type="ARBA" id="ARBA00005578"/>
    </source>
</evidence>
<dbReference type="Proteomes" id="UP000616769">
    <property type="component" value="Unassembled WGS sequence"/>
</dbReference>
<dbReference type="InterPro" id="IPR036065">
    <property type="entry name" value="BolA-like_sf"/>
</dbReference>
<evidence type="ECO:0000313" key="4">
    <source>
        <dbReference type="EMBL" id="KPM05782.1"/>
    </source>
</evidence>
<dbReference type="PANTHER" id="PTHR46229:SF2">
    <property type="entry name" value="BOLA-LIKE PROTEIN 1"/>
    <property type="match status" value="1"/>
</dbReference>
<dbReference type="Pfam" id="PF22968">
    <property type="entry name" value="RNF34L-like_3rd"/>
    <property type="match status" value="1"/>
</dbReference>